<dbReference type="Proteomes" id="UP001162131">
    <property type="component" value="Unassembled WGS sequence"/>
</dbReference>
<dbReference type="AlphaFoldDB" id="A0AAU9JLB0"/>
<accession>A0AAU9JLB0</accession>
<proteinExistence type="predicted"/>
<sequence>MWLLQDQSISCEWLEKWIAWNQIDYEDYFIDIDLAIIPSWVHISFYQHSRNILMVSWNGNQIRVKQKTPEAVRYNQIFEFWYSSLIEIRNLIFDGQNFITCSNSEYCYYCPYVFSNSDSSKHYNDRHEEISEYLSSPFCEYQGEYYWFLIINSNLTLTNVTFQNFRFGFKSLMDIGCNSNLTLAM</sequence>
<evidence type="ECO:0000313" key="2">
    <source>
        <dbReference type="Proteomes" id="UP001162131"/>
    </source>
</evidence>
<evidence type="ECO:0008006" key="3">
    <source>
        <dbReference type="Google" id="ProtNLM"/>
    </source>
</evidence>
<reference evidence="1" key="1">
    <citation type="submission" date="2021-09" db="EMBL/GenBank/DDBJ databases">
        <authorList>
            <consortium name="AG Swart"/>
            <person name="Singh M."/>
            <person name="Singh A."/>
            <person name="Seah K."/>
            <person name="Emmerich C."/>
        </authorList>
    </citation>
    <scope>NUCLEOTIDE SEQUENCE</scope>
    <source>
        <strain evidence="1">ATCC30299</strain>
    </source>
</reference>
<organism evidence="1 2">
    <name type="scientific">Blepharisma stoltei</name>
    <dbReference type="NCBI Taxonomy" id="1481888"/>
    <lineage>
        <taxon>Eukaryota</taxon>
        <taxon>Sar</taxon>
        <taxon>Alveolata</taxon>
        <taxon>Ciliophora</taxon>
        <taxon>Postciliodesmatophora</taxon>
        <taxon>Heterotrichea</taxon>
        <taxon>Heterotrichida</taxon>
        <taxon>Blepharismidae</taxon>
        <taxon>Blepharisma</taxon>
    </lineage>
</organism>
<gene>
    <name evidence="1" type="ORF">BSTOLATCC_MIC39627</name>
</gene>
<protein>
    <recommendedName>
        <fullName evidence="3">C2H2-type domain-containing protein</fullName>
    </recommendedName>
</protein>
<comment type="caution">
    <text evidence="1">The sequence shown here is derived from an EMBL/GenBank/DDBJ whole genome shotgun (WGS) entry which is preliminary data.</text>
</comment>
<keyword evidence="2" id="KW-1185">Reference proteome</keyword>
<name>A0AAU9JLB0_9CILI</name>
<dbReference type="EMBL" id="CAJZBQ010000039">
    <property type="protein sequence ID" value="CAG9325844.1"/>
    <property type="molecule type" value="Genomic_DNA"/>
</dbReference>
<evidence type="ECO:0000313" key="1">
    <source>
        <dbReference type="EMBL" id="CAG9325844.1"/>
    </source>
</evidence>